<name>A0A4R5XGB8_9AGAM</name>
<evidence type="ECO:0000313" key="2">
    <source>
        <dbReference type="Proteomes" id="UP000294933"/>
    </source>
</evidence>
<gene>
    <name evidence="1" type="ORF">BD410DRAFT_780763</name>
</gene>
<dbReference type="Proteomes" id="UP000294933">
    <property type="component" value="Unassembled WGS sequence"/>
</dbReference>
<protein>
    <submittedName>
        <fullName evidence="1">Uncharacterized protein</fullName>
    </submittedName>
</protein>
<reference evidence="1 2" key="1">
    <citation type="submission" date="2018-06" db="EMBL/GenBank/DDBJ databases">
        <title>A transcriptomic atlas of mushroom development highlights an independent origin of complex multicellularity.</title>
        <authorList>
            <consortium name="DOE Joint Genome Institute"/>
            <person name="Krizsan K."/>
            <person name="Almasi E."/>
            <person name="Merenyi Z."/>
            <person name="Sahu N."/>
            <person name="Viragh M."/>
            <person name="Koszo T."/>
            <person name="Mondo S."/>
            <person name="Kiss B."/>
            <person name="Balint B."/>
            <person name="Kues U."/>
            <person name="Barry K."/>
            <person name="Hegedus J.C."/>
            <person name="Henrissat B."/>
            <person name="Johnson J."/>
            <person name="Lipzen A."/>
            <person name="Ohm R."/>
            <person name="Nagy I."/>
            <person name="Pangilinan J."/>
            <person name="Yan J."/>
            <person name="Xiong Y."/>
            <person name="Grigoriev I.V."/>
            <person name="Hibbett D.S."/>
            <person name="Nagy L.G."/>
        </authorList>
    </citation>
    <scope>NUCLEOTIDE SEQUENCE [LARGE SCALE GENOMIC DNA]</scope>
    <source>
        <strain evidence="1 2">SZMC22713</strain>
    </source>
</reference>
<sequence length="149" mass="17206">MKSGEIVVVTHEQYTKILHNLASSLQQIETDKGDLKDDTELDAHAHAITQFIRCRWTDGDADENAPFLVDAQHLTVVREFKKWSCSAMWSTSYYAWMDLVQRTAKNFGYFFQLAEDYNIKIHAELQYYEQDLVTWTLGSSSSTLILFGL</sequence>
<evidence type="ECO:0000313" key="1">
    <source>
        <dbReference type="EMBL" id="TDL30224.1"/>
    </source>
</evidence>
<dbReference type="EMBL" id="ML170156">
    <property type="protein sequence ID" value="TDL30224.1"/>
    <property type="molecule type" value="Genomic_DNA"/>
</dbReference>
<organism evidence="1 2">
    <name type="scientific">Rickenella mellea</name>
    <dbReference type="NCBI Taxonomy" id="50990"/>
    <lineage>
        <taxon>Eukaryota</taxon>
        <taxon>Fungi</taxon>
        <taxon>Dikarya</taxon>
        <taxon>Basidiomycota</taxon>
        <taxon>Agaricomycotina</taxon>
        <taxon>Agaricomycetes</taxon>
        <taxon>Hymenochaetales</taxon>
        <taxon>Rickenellaceae</taxon>
        <taxon>Rickenella</taxon>
    </lineage>
</organism>
<keyword evidence="2" id="KW-1185">Reference proteome</keyword>
<proteinExistence type="predicted"/>
<dbReference type="VEuPathDB" id="FungiDB:BD410DRAFT_780763"/>
<dbReference type="AlphaFoldDB" id="A0A4R5XGB8"/>
<accession>A0A4R5XGB8</accession>